<gene>
    <name evidence="2" type="ORF">PDE_03994</name>
</gene>
<name>S8B3G4_PENO1</name>
<accession>S8B3G4</accession>
<protein>
    <recommendedName>
        <fullName evidence="4">Protein kinase domain-containing protein</fullName>
    </recommendedName>
</protein>
<feature type="region of interest" description="Disordered" evidence="1">
    <location>
        <begin position="1"/>
        <end position="45"/>
    </location>
</feature>
<dbReference type="AlphaFoldDB" id="S8B3G4"/>
<dbReference type="HOGENOM" id="CLU_010672_3_0_1"/>
<dbReference type="InterPro" id="IPR011009">
    <property type="entry name" value="Kinase-like_dom_sf"/>
</dbReference>
<sequence length="758" mass="87763">MEETIAELRRQLEEERQAREVERKAREEAERREEEERHAREEAEGRLQPNTLLRLLDRCHHSLSQSIQVETDATLTTQGDATDPVNRLYPKRIVPWLDFPQLQEQVWTKFDRTAAFTSRPLFPSDTQIDYVITNIQNRIYSEASLRNFERDTVDNFVEKIIKALRDDEPLRHEFGIEGRVAFYDRANPSETALENSLDQLNLQDAQIPKRPANTRHGRDKGGGGEAAQRQKRVGTARRRNRRADQFCVHLVADERQIPVYAVEFKAPHKMTIPELVAGLHQMDLARDVIDQEGDTFEFYATRLVAAVVTQIFSYMVDSGVRYGYICTGEAFVFLHIPKDDPTVVQYFLCIPNQDVQADDELRLHRTAIGQVLAFTLQALAVERPTQEWHDAAHDKLTTWEVEYLDVLREIPETLRKDPQASNYRPSHWKRERKRDRKIHNTRSRASARCQPGASTPKRSSTEGSGSDQESHSPSTAAASRSRSSRGRGNNRQSTWGSERTRADRDNKQTSRKDGHSTRPYCTIACIRGMVNREPLDKKCPNWKIHGGQRHTMGPQEFTLQLHRQLARDRNLGFEQLHICGRTGYLMKATLLSHGYTVIIKATTIEKQHRLQAELENYRRLANLQGEHISVCLGGFMPRIAYWYHGELMAQMMVLSWSGMRIQHVINDWNSSFFHREREKALAVLRSRGVLHSDSEWRNMLWDNLSDRLFVIDLEDVKWLKRLRVLEPASGNTRRNHCVGARKHKHGLRRVEICDMAVP</sequence>
<evidence type="ECO:0000313" key="3">
    <source>
        <dbReference type="Proteomes" id="UP000019376"/>
    </source>
</evidence>
<keyword evidence="3" id="KW-1185">Reference proteome</keyword>
<dbReference type="eggNOG" id="ENOG502SHD6">
    <property type="taxonomic scope" value="Eukaryota"/>
</dbReference>
<dbReference type="SUPFAM" id="SSF56112">
    <property type="entry name" value="Protein kinase-like (PK-like)"/>
    <property type="match status" value="1"/>
</dbReference>
<proteinExistence type="predicted"/>
<dbReference type="EMBL" id="KB644411">
    <property type="protein sequence ID" value="EPS29047.1"/>
    <property type="molecule type" value="Genomic_DNA"/>
</dbReference>
<feature type="compositionally biased region" description="Basic residues" evidence="1">
    <location>
        <begin position="229"/>
        <end position="238"/>
    </location>
</feature>
<feature type="compositionally biased region" description="Basic residues" evidence="1">
    <location>
        <begin position="426"/>
        <end position="442"/>
    </location>
</feature>
<dbReference type="PhylomeDB" id="S8B3G4"/>
<reference evidence="2 3" key="1">
    <citation type="journal article" date="2013" name="PLoS ONE">
        <title>Genomic and secretomic analyses reveal unique features of the lignocellulolytic enzyme system of Penicillium decumbens.</title>
        <authorList>
            <person name="Liu G."/>
            <person name="Zhang L."/>
            <person name="Wei X."/>
            <person name="Zou G."/>
            <person name="Qin Y."/>
            <person name="Ma L."/>
            <person name="Li J."/>
            <person name="Zheng H."/>
            <person name="Wang S."/>
            <person name="Wang C."/>
            <person name="Xun L."/>
            <person name="Zhao G.-P."/>
            <person name="Zhou Z."/>
            <person name="Qu Y."/>
        </authorList>
    </citation>
    <scope>NUCLEOTIDE SEQUENCE [LARGE SCALE GENOMIC DNA]</scope>
    <source>
        <strain evidence="3">114-2 / CGMCC 5302</strain>
    </source>
</reference>
<dbReference type="Proteomes" id="UP000019376">
    <property type="component" value="Unassembled WGS sequence"/>
</dbReference>
<organism evidence="2 3">
    <name type="scientific">Penicillium oxalicum (strain 114-2 / CGMCC 5302)</name>
    <name type="common">Penicillium decumbens</name>
    <dbReference type="NCBI Taxonomy" id="933388"/>
    <lineage>
        <taxon>Eukaryota</taxon>
        <taxon>Fungi</taxon>
        <taxon>Dikarya</taxon>
        <taxon>Ascomycota</taxon>
        <taxon>Pezizomycotina</taxon>
        <taxon>Eurotiomycetes</taxon>
        <taxon>Eurotiomycetidae</taxon>
        <taxon>Eurotiales</taxon>
        <taxon>Aspergillaceae</taxon>
        <taxon>Penicillium</taxon>
    </lineage>
</organism>
<evidence type="ECO:0000256" key="1">
    <source>
        <dbReference type="SAM" id="MobiDB-lite"/>
    </source>
</evidence>
<feature type="compositionally biased region" description="Basic and acidic residues" evidence="1">
    <location>
        <begin position="498"/>
        <end position="516"/>
    </location>
</feature>
<evidence type="ECO:0008006" key="4">
    <source>
        <dbReference type="Google" id="ProtNLM"/>
    </source>
</evidence>
<feature type="region of interest" description="Disordered" evidence="1">
    <location>
        <begin position="204"/>
        <end position="238"/>
    </location>
</feature>
<feature type="region of interest" description="Disordered" evidence="1">
    <location>
        <begin position="417"/>
        <end position="517"/>
    </location>
</feature>
<feature type="compositionally biased region" description="Polar residues" evidence="1">
    <location>
        <begin position="452"/>
        <end position="478"/>
    </location>
</feature>
<evidence type="ECO:0000313" key="2">
    <source>
        <dbReference type="EMBL" id="EPS29047.1"/>
    </source>
</evidence>
<dbReference type="OrthoDB" id="2156052at2759"/>